<dbReference type="GO" id="GO:0003723">
    <property type="term" value="F:RNA binding"/>
    <property type="evidence" value="ECO:0007669"/>
    <property type="project" value="UniProtKB-KW"/>
</dbReference>
<gene>
    <name evidence="4" type="ORF">G7K_2741-t1</name>
</gene>
<dbReference type="InterPro" id="IPR039294">
    <property type="entry name" value="EIF1AD"/>
</dbReference>
<protein>
    <recommendedName>
        <fullName evidence="3">S1-like domain-containing protein</fullName>
    </recommendedName>
</protein>
<sequence>MSRRRLQQATLASGPPDVLADGHFIARILAAQGQQIFSVELPDKSEVLVELPPKFRSTVFVKRGGYVLADLGSSERTNKIAGEIVEVVVEEKEWRKMSYWPKEFAKRPDLGYMQYDDDDDDELMENPNHRMPSSDEEDDIGVTAFWLSIREFNIKT</sequence>
<comment type="caution">
    <text evidence="4">The sequence shown here is derived from an EMBL/GenBank/DDBJ whole genome shotgun (WGS) entry which is preliminary data.</text>
</comment>
<dbReference type="OMA" id="FRKNIWV"/>
<name>A0A0E9NFH5_SAICN</name>
<organism evidence="4 5">
    <name type="scientific">Saitoella complicata (strain BCRC 22490 / CBS 7301 / JCM 7358 / NBRC 10748 / NRRL Y-17804)</name>
    <dbReference type="NCBI Taxonomy" id="698492"/>
    <lineage>
        <taxon>Eukaryota</taxon>
        <taxon>Fungi</taxon>
        <taxon>Dikarya</taxon>
        <taxon>Ascomycota</taxon>
        <taxon>Taphrinomycotina</taxon>
        <taxon>Taphrinomycotina incertae sedis</taxon>
        <taxon>Saitoella</taxon>
    </lineage>
</organism>
<feature type="domain" description="S1-like" evidence="3">
    <location>
        <begin position="23"/>
        <end position="85"/>
    </location>
</feature>
<evidence type="ECO:0000313" key="5">
    <source>
        <dbReference type="Proteomes" id="UP000033140"/>
    </source>
</evidence>
<dbReference type="InterPro" id="IPR006196">
    <property type="entry name" value="RNA-binding_domain_S1_IF1"/>
</dbReference>
<dbReference type="InterPro" id="IPR012340">
    <property type="entry name" value="NA-bd_OB-fold"/>
</dbReference>
<keyword evidence="2" id="KW-0694">RNA-binding</keyword>
<accession>A0A0E9NFH5</accession>
<dbReference type="InterPro" id="IPR001253">
    <property type="entry name" value="TIF_eIF-1A"/>
</dbReference>
<dbReference type="Gene3D" id="2.40.50.140">
    <property type="entry name" value="Nucleic acid-binding proteins"/>
    <property type="match status" value="1"/>
</dbReference>
<dbReference type="GO" id="GO:0003743">
    <property type="term" value="F:translation initiation factor activity"/>
    <property type="evidence" value="ECO:0007669"/>
    <property type="project" value="InterPro"/>
</dbReference>
<reference evidence="4 5" key="3">
    <citation type="journal article" date="2015" name="Genome Announc.">
        <title>Draft Genome Sequence of the Archiascomycetous Yeast Saitoella complicata.</title>
        <authorList>
            <person name="Yamauchi K."/>
            <person name="Kondo S."/>
            <person name="Hamamoto M."/>
            <person name="Takahashi Y."/>
            <person name="Ogura Y."/>
            <person name="Hayashi T."/>
            <person name="Nishida H."/>
        </authorList>
    </citation>
    <scope>NUCLEOTIDE SEQUENCE [LARGE SCALE GENOMIC DNA]</scope>
    <source>
        <strain evidence="4 5">NRRL Y-17804</strain>
    </source>
</reference>
<keyword evidence="5" id="KW-1185">Reference proteome</keyword>
<dbReference type="STRING" id="698492.A0A0E9NFH5"/>
<dbReference type="GO" id="GO:0005634">
    <property type="term" value="C:nucleus"/>
    <property type="evidence" value="ECO:0007669"/>
    <property type="project" value="TreeGrafter"/>
</dbReference>
<evidence type="ECO:0000313" key="4">
    <source>
        <dbReference type="EMBL" id="GAO48568.1"/>
    </source>
</evidence>
<dbReference type="Pfam" id="PF01176">
    <property type="entry name" value="eIF-1a"/>
    <property type="match status" value="1"/>
</dbReference>
<evidence type="ECO:0000259" key="3">
    <source>
        <dbReference type="Pfam" id="PF01176"/>
    </source>
</evidence>
<dbReference type="PANTHER" id="PTHR21641:SF0">
    <property type="entry name" value="RNA-BINDING PROTEIN EIF1AD-RELATED"/>
    <property type="match status" value="1"/>
</dbReference>
<dbReference type="AlphaFoldDB" id="A0A0E9NFH5"/>
<dbReference type="SUPFAM" id="SSF50249">
    <property type="entry name" value="Nucleic acid-binding proteins"/>
    <property type="match status" value="1"/>
</dbReference>
<dbReference type="EMBL" id="BACD03000015">
    <property type="protein sequence ID" value="GAO48568.1"/>
    <property type="molecule type" value="Genomic_DNA"/>
</dbReference>
<reference evidence="4 5" key="2">
    <citation type="journal article" date="2014" name="J. Gen. Appl. Microbiol.">
        <title>The early diverging ascomycetous budding yeast Saitoella complicata has three histone deacetylases belonging to the Clr6, Hos2, and Rpd3 lineages.</title>
        <authorList>
            <person name="Nishida H."/>
            <person name="Matsumoto T."/>
            <person name="Kondo S."/>
            <person name="Hamamoto M."/>
            <person name="Yoshikawa H."/>
        </authorList>
    </citation>
    <scope>NUCLEOTIDE SEQUENCE [LARGE SCALE GENOMIC DNA]</scope>
    <source>
        <strain evidence="4 5">NRRL Y-17804</strain>
    </source>
</reference>
<evidence type="ECO:0000256" key="1">
    <source>
        <dbReference type="ARBA" id="ARBA00007340"/>
    </source>
</evidence>
<evidence type="ECO:0000256" key="2">
    <source>
        <dbReference type="ARBA" id="ARBA00022884"/>
    </source>
</evidence>
<dbReference type="PANTHER" id="PTHR21641">
    <property type="entry name" value="TRANSLATION INITIATION FACTOR-RELATED"/>
    <property type="match status" value="1"/>
</dbReference>
<dbReference type="Proteomes" id="UP000033140">
    <property type="component" value="Unassembled WGS sequence"/>
</dbReference>
<dbReference type="SMART" id="SM00652">
    <property type="entry name" value="eIF1a"/>
    <property type="match status" value="1"/>
</dbReference>
<proteinExistence type="inferred from homology"/>
<reference evidence="4 5" key="1">
    <citation type="journal article" date="2011" name="J. Gen. Appl. Microbiol.">
        <title>Draft genome sequencing of the enigmatic yeast Saitoella complicata.</title>
        <authorList>
            <person name="Nishida H."/>
            <person name="Hamamoto M."/>
            <person name="Sugiyama J."/>
        </authorList>
    </citation>
    <scope>NUCLEOTIDE SEQUENCE [LARGE SCALE GENOMIC DNA]</scope>
    <source>
        <strain evidence="4 5">NRRL Y-17804</strain>
    </source>
</reference>
<comment type="similarity">
    <text evidence="1">Belongs to the EIF1AD family.</text>
</comment>